<keyword evidence="1" id="KW-0812">Transmembrane</keyword>
<evidence type="ECO:0008006" key="4">
    <source>
        <dbReference type="Google" id="ProtNLM"/>
    </source>
</evidence>
<dbReference type="InterPro" id="IPR015943">
    <property type="entry name" value="WD40/YVTN_repeat-like_dom_sf"/>
</dbReference>
<comment type="caution">
    <text evidence="2">The sequence shown here is derived from an EMBL/GenBank/DDBJ whole genome shotgun (WGS) entry which is preliminary data.</text>
</comment>
<sequence>MSTQDPMTDEVVRELRHRADALYDAPLSFTDVRGRAHRIRRRRRATAAAAVAAAVAVVAVVPAVLSGSLDRADGPDPAPTPSRAGHTAVLHDGRVTLPDGSTVGVDLDNADVTQLGLLTDGRIVAATSRPQAIQVFSPDGDLEARYRVPVNAITMSPDDDLVAWADDSHRVEVLESGVAEPVALSGIPLPGETVPTIDAVTGSDCAAGGCTVYAGDGTTTSATATLDGARDLTAVKPLRITDVSPDGRLWAVQLPHAGSVPQLPCAGLYDPEADRVVARNCNYASNLDFSPDGQYLTAAEGDNNMVGKVDVFDLGLERVGTWQPPGSQVVSRYAWADATHLLAATVGLEDNQWSLVRVALDFGDPEVLAGPVAGRNPEILSEFLPSE</sequence>
<dbReference type="Proteomes" id="UP001501771">
    <property type="component" value="Unassembled WGS sequence"/>
</dbReference>
<dbReference type="Gene3D" id="2.130.10.10">
    <property type="entry name" value="YVTN repeat-like/Quinoprotein amine dehydrogenase"/>
    <property type="match status" value="1"/>
</dbReference>
<feature type="transmembrane region" description="Helical" evidence="1">
    <location>
        <begin position="45"/>
        <end position="65"/>
    </location>
</feature>
<dbReference type="SUPFAM" id="SSF50969">
    <property type="entry name" value="YVTN repeat-like/Quinoprotein amine dehydrogenase"/>
    <property type="match status" value="1"/>
</dbReference>
<dbReference type="InterPro" id="IPR011044">
    <property type="entry name" value="Quino_amine_DH_bsu"/>
</dbReference>
<reference evidence="2 3" key="1">
    <citation type="journal article" date="2019" name="Int. J. Syst. Evol. Microbiol.">
        <title>The Global Catalogue of Microorganisms (GCM) 10K type strain sequencing project: providing services to taxonomists for standard genome sequencing and annotation.</title>
        <authorList>
            <consortium name="The Broad Institute Genomics Platform"/>
            <consortium name="The Broad Institute Genome Sequencing Center for Infectious Disease"/>
            <person name="Wu L."/>
            <person name="Ma J."/>
        </authorList>
    </citation>
    <scope>NUCLEOTIDE SEQUENCE [LARGE SCALE GENOMIC DNA]</scope>
    <source>
        <strain evidence="2 3">JCM 16022</strain>
    </source>
</reference>
<accession>A0ABN2Z3I1</accession>
<keyword evidence="1" id="KW-1133">Transmembrane helix</keyword>
<evidence type="ECO:0000313" key="2">
    <source>
        <dbReference type="EMBL" id="GAA2136259.1"/>
    </source>
</evidence>
<organism evidence="2 3">
    <name type="scientific">Nocardioides koreensis</name>
    <dbReference type="NCBI Taxonomy" id="433651"/>
    <lineage>
        <taxon>Bacteria</taxon>
        <taxon>Bacillati</taxon>
        <taxon>Actinomycetota</taxon>
        <taxon>Actinomycetes</taxon>
        <taxon>Propionibacteriales</taxon>
        <taxon>Nocardioidaceae</taxon>
        <taxon>Nocardioides</taxon>
    </lineage>
</organism>
<evidence type="ECO:0000256" key="1">
    <source>
        <dbReference type="SAM" id="Phobius"/>
    </source>
</evidence>
<dbReference type="RefSeq" id="WP_344146320.1">
    <property type="nucleotide sequence ID" value="NZ_BAAAQR010000001.1"/>
</dbReference>
<proteinExistence type="predicted"/>
<keyword evidence="1" id="KW-0472">Membrane</keyword>
<name>A0ABN2Z3I1_9ACTN</name>
<gene>
    <name evidence="2" type="ORF">GCM10009844_02360</name>
</gene>
<dbReference type="EMBL" id="BAAAQR010000001">
    <property type="protein sequence ID" value="GAA2136259.1"/>
    <property type="molecule type" value="Genomic_DNA"/>
</dbReference>
<evidence type="ECO:0000313" key="3">
    <source>
        <dbReference type="Proteomes" id="UP001501771"/>
    </source>
</evidence>
<keyword evidence="3" id="KW-1185">Reference proteome</keyword>
<protein>
    <recommendedName>
        <fullName evidence="4">WD40 repeat domain-containing protein</fullName>
    </recommendedName>
</protein>